<dbReference type="EMBL" id="VBTH01000002">
    <property type="protein sequence ID" value="TLQ05450.1"/>
    <property type="molecule type" value="Genomic_DNA"/>
</dbReference>
<organism evidence="1 2">
    <name type="scientific">Pediococcus stilesii</name>
    <dbReference type="NCBI Taxonomy" id="331679"/>
    <lineage>
        <taxon>Bacteria</taxon>
        <taxon>Bacillati</taxon>
        <taxon>Bacillota</taxon>
        <taxon>Bacilli</taxon>
        <taxon>Lactobacillales</taxon>
        <taxon>Lactobacillaceae</taxon>
        <taxon>Pediococcus</taxon>
    </lineage>
</organism>
<dbReference type="RefSeq" id="WP_138473794.1">
    <property type="nucleotide sequence ID" value="NZ_VBTH01000002.1"/>
</dbReference>
<name>A0A5R9BZ88_9LACO</name>
<comment type="caution">
    <text evidence="1">The sequence shown here is derived from an EMBL/GenBank/DDBJ whole genome shotgun (WGS) entry which is preliminary data.</text>
</comment>
<dbReference type="AlphaFoldDB" id="A0A5R9BZ88"/>
<reference evidence="1 2" key="1">
    <citation type="submission" date="2019-05" db="EMBL/GenBank/DDBJ databases">
        <title>The metagenome of a microbial culture collection derived from dairy environment covers the genomic content of the human microbiome.</title>
        <authorList>
            <person name="Roder T."/>
            <person name="Wuthrich D."/>
            <person name="Sattari Z."/>
            <person name="Von Ah U."/>
            <person name="Bar C."/>
            <person name="Ronchi F."/>
            <person name="Macpherson A.J."/>
            <person name="Ganal-Vonarburg S.C."/>
            <person name="Bruggmann R."/>
            <person name="Vergeres G."/>
        </authorList>
    </citation>
    <scope>NUCLEOTIDE SEQUENCE [LARGE SCALE GENOMIC DNA]</scope>
    <source>
        <strain evidence="1 2">FAM 18815</strain>
    </source>
</reference>
<gene>
    <name evidence="1" type="ORF">FEZ51_01970</name>
</gene>
<accession>A0A5R9BZ88</accession>
<proteinExistence type="predicted"/>
<evidence type="ECO:0000313" key="1">
    <source>
        <dbReference type="EMBL" id="TLQ05450.1"/>
    </source>
</evidence>
<evidence type="ECO:0000313" key="2">
    <source>
        <dbReference type="Proteomes" id="UP000305541"/>
    </source>
</evidence>
<protein>
    <submittedName>
        <fullName evidence="1">HTH domain-containing protein</fullName>
    </submittedName>
</protein>
<dbReference type="Proteomes" id="UP000305541">
    <property type="component" value="Unassembled WGS sequence"/>
</dbReference>
<sequence>MDEKHVIEKQKRIEAGKLVDQSFRLEEAAKVAEPEESGRLLLESEKLMDQARNIYENLRRSPDLTRLGLKYGSKKEAIIIRRSKVDKLRQEGHAGVEIAEMLNVKPKIIQNDIAKIKEIEKRNQQGYVVWSEDETNFLIKSYQNGVSPSQIAQDLGRTKEAVYRKVMHLKEQGVIASKEVV</sequence>